<comment type="subcellular location">
    <subcellularLocation>
        <location evidence="1">Membrane</location>
        <topology evidence="1">Multi-pass membrane protein</topology>
    </subcellularLocation>
</comment>
<name>A0A135IDE4_9GAMM</name>
<dbReference type="GO" id="GO:0016020">
    <property type="term" value="C:membrane"/>
    <property type="evidence" value="ECO:0007669"/>
    <property type="project" value="UniProtKB-SubCell"/>
</dbReference>
<evidence type="ECO:0000256" key="1">
    <source>
        <dbReference type="ARBA" id="ARBA00004141"/>
    </source>
</evidence>
<dbReference type="Pfam" id="PF06271">
    <property type="entry name" value="RDD"/>
    <property type="match status" value="1"/>
</dbReference>
<accession>A0A135IDE4</accession>
<keyword evidence="8" id="KW-1185">Reference proteome</keyword>
<evidence type="ECO:0000259" key="6">
    <source>
        <dbReference type="Pfam" id="PF06271"/>
    </source>
</evidence>
<evidence type="ECO:0000313" key="7">
    <source>
        <dbReference type="EMBL" id="KXF83459.1"/>
    </source>
</evidence>
<dbReference type="Proteomes" id="UP000070529">
    <property type="component" value="Unassembled WGS sequence"/>
</dbReference>
<evidence type="ECO:0000313" key="8">
    <source>
        <dbReference type="Proteomes" id="UP000070529"/>
    </source>
</evidence>
<feature type="transmembrane region" description="Helical" evidence="5">
    <location>
        <begin position="6"/>
        <end position="29"/>
    </location>
</feature>
<feature type="transmembrane region" description="Helical" evidence="5">
    <location>
        <begin position="87"/>
        <end position="106"/>
    </location>
</feature>
<dbReference type="PANTHER" id="PTHR38480:SF1">
    <property type="entry name" value="SLR0254 PROTEIN"/>
    <property type="match status" value="1"/>
</dbReference>
<dbReference type="AlphaFoldDB" id="A0A135IDE4"/>
<dbReference type="EMBL" id="LNTY01000006">
    <property type="protein sequence ID" value="KXF83459.1"/>
    <property type="molecule type" value="Genomic_DNA"/>
</dbReference>
<keyword evidence="2 5" id="KW-0812">Transmembrane</keyword>
<evidence type="ECO:0000256" key="5">
    <source>
        <dbReference type="SAM" id="Phobius"/>
    </source>
</evidence>
<dbReference type="PANTHER" id="PTHR38480">
    <property type="entry name" value="SLR0254 PROTEIN"/>
    <property type="match status" value="1"/>
</dbReference>
<keyword evidence="4 5" id="KW-0472">Membrane</keyword>
<dbReference type="InterPro" id="IPR010432">
    <property type="entry name" value="RDD"/>
</dbReference>
<sequence length="125" mass="14163">MAPLRYRFLAQMVDSLISGLIFIGVFYVLSEAKLDTESIRIYSLAFAVSYYLLSDSLPKGRSLGKWIFKISVIDKKTGAYCSLVQSLFRNLLCITLGFIDSAFILGKKRRRLGDLLARTIVIKDR</sequence>
<gene>
    <name evidence="7" type="ORF">ATN88_06145</name>
</gene>
<evidence type="ECO:0000256" key="2">
    <source>
        <dbReference type="ARBA" id="ARBA00022692"/>
    </source>
</evidence>
<organism evidence="7 8">
    <name type="scientific">Enterovibrio coralii</name>
    <dbReference type="NCBI Taxonomy" id="294935"/>
    <lineage>
        <taxon>Bacteria</taxon>
        <taxon>Pseudomonadati</taxon>
        <taxon>Pseudomonadota</taxon>
        <taxon>Gammaproteobacteria</taxon>
        <taxon>Vibrionales</taxon>
        <taxon>Vibrionaceae</taxon>
        <taxon>Enterovibrio</taxon>
    </lineage>
</organism>
<dbReference type="STRING" id="294935.ATN88_06145"/>
<evidence type="ECO:0000256" key="4">
    <source>
        <dbReference type="ARBA" id="ARBA00023136"/>
    </source>
</evidence>
<proteinExistence type="predicted"/>
<comment type="caution">
    <text evidence="7">The sequence shown here is derived from an EMBL/GenBank/DDBJ whole genome shotgun (WGS) entry which is preliminary data.</text>
</comment>
<protein>
    <recommendedName>
        <fullName evidence="6">RDD domain-containing protein</fullName>
    </recommendedName>
</protein>
<keyword evidence="3 5" id="KW-1133">Transmembrane helix</keyword>
<reference evidence="7 8" key="1">
    <citation type="submission" date="2015-11" db="EMBL/GenBank/DDBJ databases">
        <title>Genomic Taxonomy of the Vibrionaceae.</title>
        <authorList>
            <person name="Gomez-Gil B."/>
            <person name="Enciso-Ibarra J."/>
        </authorList>
    </citation>
    <scope>NUCLEOTIDE SEQUENCE [LARGE SCALE GENOMIC DNA]</scope>
    <source>
        <strain evidence="7 8">CAIM 912</strain>
    </source>
</reference>
<feature type="domain" description="RDD" evidence="6">
    <location>
        <begin position="2"/>
        <end position="117"/>
    </location>
</feature>
<evidence type="ECO:0000256" key="3">
    <source>
        <dbReference type="ARBA" id="ARBA00022989"/>
    </source>
</evidence>